<dbReference type="PANTHER" id="PTHR43236:SF1">
    <property type="entry name" value="BLL7220 PROTEIN"/>
    <property type="match status" value="1"/>
</dbReference>
<dbReference type="PROSITE" id="PS50943">
    <property type="entry name" value="HTH_CROC1"/>
    <property type="match status" value="1"/>
</dbReference>
<dbReference type="InterPro" id="IPR052345">
    <property type="entry name" value="Rad_response_metalloprotease"/>
</dbReference>
<evidence type="ECO:0000256" key="1">
    <source>
        <dbReference type="ARBA" id="ARBA00007227"/>
    </source>
</evidence>
<reference evidence="3" key="1">
    <citation type="journal article" date="2019" name="J. Antimicrob. Chemother.">
        <title>Macrococcus canis contains recombinogenic methicillin resistance elements and the mecB plasmid found in Staphylococcus aureus.</title>
        <authorList>
            <person name="Chanchaithong P."/>
            <person name="Perreten V."/>
            <person name="Schwendener S."/>
        </authorList>
    </citation>
    <scope>NUCLEOTIDE SEQUENCE</scope>
    <source>
        <strain evidence="3">Epi0076A</strain>
    </source>
</reference>
<dbReference type="InterPro" id="IPR001387">
    <property type="entry name" value="Cro/C1-type_HTH"/>
</dbReference>
<proteinExistence type="inferred from homology"/>
<dbReference type="SUPFAM" id="SSF47413">
    <property type="entry name" value="lambda repressor-like DNA-binding domains"/>
    <property type="match status" value="1"/>
</dbReference>
<dbReference type="Gene3D" id="1.10.260.40">
    <property type="entry name" value="lambda repressor-like DNA-binding domains"/>
    <property type="match status" value="1"/>
</dbReference>
<dbReference type="EMBL" id="MF477835">
    <property type="protein sequence ID" value="AXE74958.1"/>
    <property type="molecule type" value="Genomic_DNA"/>
</dbReference>
<accession>A0A4Y1NMN4</accession>
<organism evidence="3">
    <name type="scientific">Macrococcoides canis</name>
    <dbReference type="NCBI Taxonomy" id="1855823"/>
    <lineage>
        <taxon>Bacteria</taxon>
        <taxon>Bacillati</taxon>
        <taxon>Bacillota</taxon>
        <taxon>Bacilli</taxon>
        <taxon>Bacillales</taxon>
        <taxon>Staphylococcaceae</taxon>
        <taxon>Macrococcoides</taxon>
    </lineage>
</organism>
<evidence type="ECO:0000259" key="2">
    <source>
        <dbReference type="PROSITE" id="PS50943"/>
    </source>
</evidence>
<name>A0A4Y1NMN4_9STAP</name>
<evidence type="ECO:0000313" key="4">
    <source>
        <dbReference type="EMBL" id="QIH77085.1"/>
    </source>
</evidence>
<comment type="similarity">
    <text evidence="1">Belongs to the short-chain fatty acyl-CoA assimilation regulator (ScfR) family.</text>
</comment>
<feature type="domain" description="HTH cro/C1-type" evidence="2">
    <location>
        <begin position="10"/>
        <end position="64"/>
    </location>
</feature>
<dbReference type="AlphaFoldDB" id="A0A4Y1NMN4"/>
<reference evidence="4" key="2">
    <citation type="journal article" date="2020" name="Antimicrob. Agents Chemother.">
        <title>The novel macrolide resistance genes mef(D), msr(F) and msr(H) are present on resistance islands in Macrococcus canis, Macrococcus caseolyticus and Staphylococcus aureus.</title>
        <authorList>
            <person name="Schwendener S."/>
            <person name="Dona V."/>
            <person name="Perreten V."/>
        </authorList>
    </citation>
    <scope>NUCLEOTIDE SEQUENCE</scope>
    <source>
        <strain evidence="4">Epi0076A</strain>
    </source>
</reference>
<gene>
    <name evidence="4" type="ORF">GTN30_00180</name>
</gene>
<dbReference type="Gene3D" id="1.10.10.2910">
    <property type="match status" value="1"/>
</dbReference>
<dbReference type="Pfam" id="PF01381">
    <property type="entry name" value="HTH_3"/>
    <property type="match status" value="1"/>
</dbReference>
<dbReference type="PANTHER" id="PTHR43236">
    <property type="entry name" value="ANTITOXIN HIGA1"/>
    <property type="match status" value="1"/>
</dbReference>
<protein>
    <submittedName>
        <fullName evidence="4">ImmA/IrrE family metallo-endopeptidase</fullName>
    </submittedName>
</protein>
<dbReference type="SMART" id="SM00530">
    <property type="entry name" value="HTH_XRE"/>
    <property type="match status" value="1"/>
</dbReference>
<dbReference type="RefSeq" id="WP_164952768.1">
    <property type="nucleotide sequence ID" value="NZ_CP047363.1"/>
</dbReference>
<dbReference type="InterPro" id="IPR010359">
    <property type="entry name" value="IrrE_HExxH"/>
</dbReference>
<dbReference type="CDD" id="cd00093">
    <property type="entry name" value="HTH_XRE"/>
    <property type="match status" value="1"/>
</dbReference>
<sequence>MNSSFNGKRLKEARLYNKMSITELAEQLNISKQMISKYENGMADPTAEKSLKLNGILGFPREFFYCEENFDFESKGTFFRSRLTATKKSKIPAEYLLKYSIIVRNFLDQYVEFPELINYENLVPISNDIDYEKITMQLRNDMGIDDDPIEDMLEVVELMGIIAVKFGYDEDKVDAFSATTVLNGKSYFSIVTGNPRSFFRQQFSIAHELGHWILHNDYVPEELSKEEYKEMEKEANSFASAFLLPKEKFSKDLKNIVINIDNLLTLKKKWNVSLAAMIERGHQLGIISIQEKTKLYRYMSYHNLRNPEPLDRDTPCSEPLALSQAIELLIDEKVLEGSEIKRRIMEDYNLYIPQSMLAEVCNVPESIFNHKNKLELNLRMKSFSKMNDQK</sequence>
<dbReference type="GO" id="GO:0003677">
    <property type="term" value="F:DNA binding"/>
    <property type="evidence" value="ECO:0007669"/>
    <property type="project" value="InterPro"/>
</dbReference>
<dbReference type="EMBL" id="CP047363">
    <property type="protein sequence ID" value="QIH77085.1"/>
    <property type="molecule type" value="Genomic_DNA"/>
</dbReference>
<dbReference type="InterPro" id="IPR010982">
    <property type="entry name" value="Lambda_DNA-bd_dom_sf"/>
</dbReference>
<dbReference type="Pfam" id="PF06114">
    <property type="entry name" value="Peptidase_M78"/>
    <property type="match status" value="1"/>
</dbReference>
<evidence type="ECO:0000313" key="3">
    <source>
        <dbReference type="EMBL" id="AXE74958.1"/>
    </source>
</evidence>
<dbReference type="Proteomes" id="UP000501122">
    <property type="component" value="Chromosome"/>
</dbReference>